<evidence type="ECO:0000256" key="1">
    <source>
        <dbReference type="SAM" id="MobiDB-lite"/>
    </source>
</evidence>
<proteinExistence type="predicted"/>
<feature type="compositionally biased region" description="Basic and acidic residues" evidence="1">
    <location>
        <begin position="34"/>
        <end position="47"/>
    </location>
</feature>
<keyword evidence="3" id="KW-1185">Reference proteome</keyword>
<feature type="non-terminal residue" evidence="2">
    <location>
        <position position="1"/>
    </location>
</feature>
<dbReference type="AlphaFoldDB" id="A0A1B7NRX7"/>
<dbReference type="Proteomes" id="UP000091918">
    <property type="component" value="Unassembled WGS sequence"/>
</dbReference>
<evidence type="ECO:0000313" key="2">
    <source>
        <dbReference type="EMBL" id="OAX79410.1"/>
    </source>
</evidence>
<accession>A0A1B7NRX7</accession>
<organism evidence="2 3">
    <name type="scientific">Emergomyces africanus</name>
    <dbReference type="NCBI Taxonomy" id="1955775"/>
    <lineage>
        <taxon>Eukaryota</taxon>
        <taxon>Fungi</taxon>
        <taxon>Dikarya</taxon>
        <taxon>Ascomycota</taxon>
        <taxon>Pezizomycotina</taxon>
        <taxon>Eurotiomycetes</taxon>
        <taxon>Eurotiomycetidae</taxon>
        <taxon>Onygenales</taxon>
        <taxon>Ajellomycetaceae</taxon>
        <taxon>Emergomyces</taxon>
    </lineage>
</organism>
<gene>
    <name evidence="2" type="ORF">ACJ72_06270</name>
</gene>
<protein>
    <submittedName>
        <fullName evidence="2">Uncharacterized protein</fullName>
    </submittedName>
</protein>
<sequence>AWSHALMVAKRVATPAGEEEEAEKINKRMLESFEEKSNRRNVQKNDNDSVTTNLPTDPDTMISIIESTLNTHSAGFRDQIGLLKDAGWDVETPSLETRPGRRFKVVE</sequence>
<reference evidence="2 3" key="1">
    <citation type="submission" date="2015-07" db="EMBL/GenBank/DDBJ databases">
        <title>Emmonsia species relationships and genome sequence.</title>
        <authorList>
            <person name="Cuomo C.A."/>
            <person name="Schwartz I.S."/>
            <person name="Kenyon C."/>
            <person name="de Hoog G.S."/>
            <person name="Govender N.P."/>
            <person name="Botha A."/>
            <person name="Moreno L."/>
            <person name="de Vries M."/>
            <person name="Munoz J.F."/>
            <person name="Stielow J.B."/>
        </authorList>
    </citation>
    <scope>NUCLEOTIDE SEQUENCE [LARGE SCALE GENOMIC DNA]</scope>
    <source>
        <strain evidence="2 3">CBS 136260</strain>
    </source>
</reference>
<feature type="region of interest" description="Disordered" evidence="1">
    <location>
        <begin position="34"/>
        <end position="59"/>
    </location>
</feature>
<evidence type="ECO:0000313" key="3">
    <source>
        <dbReference type="Proteomes" id="UP000091918"/>
    </source>
</evidence>
<dbReference type="EMBL" id="LGUA01001032">
    <property type="protein sequence ID" value="OAX79410.1"/>
    <property type="molecule type" value="Genomic_DNA"/>
</dbReference>
<name>A0A1B7NRX7_9EURO</name>
<comment type="caution">
    <text evidence="2">The sequence shown here is derived from an EMBL/GenBank/DDBJ whole genome shotgun (WGS) entry which is preliminary data.</text>
</comment>